<dbReference type="Gene3D" id="3.60.15.10">
    <property type="entry name" value="Ribonuclease Z/Hydroxyacylglutathione hydrolase-like"/>
    <property type="match status" value="1"/>
</dbReference>
<feature type="binding site" evidence="7">
    <location>
        <position position="132"/>
    </location>
    <ligand>
        <name>Zn(2+)</name>
        <dbReference type="ChEBI" id="CHEBI:29105"/>
        <label>1</label>
    </ligand>
</feature>
<dbReference type="HAMAP" id="MF_01374">
    <property type="entry name" value="Glyoxalase_2"/>
    <property type="match status" value="1"/>
</dbReference>
<keyword evidence="6 7" id="KW-0862">Zinc</keyword>
<evidence type="ECO:0000259" key="8">
    <source>
        <dbReference type="SMART" id="SM00849"/>
    </source>
</evidence>
<dbReference type="InterPro" id="IPR035680">
    <property type="entry name" value="Clx_II_MBL"/>
</dbReference>
<dbReference type="CDD" id="cd07723">
    <property type="entry name" value="hydroxyacylglutathione_hydrolase_MBL-fold"/>
    <property type="match status" value="1"/>
</dbReference>
<accession>A0ABN5B676</accession>
<organism evidence="9 10">
    <name type="scientific">Blastomonas fulva</name>
    <dbReference type="NCBI Taxonomy" id="1550728"/>
    <lineage>
        <taxon>Bacteria</taxon>
        <taxon>Pseudomonadati</taxon>
        <taxon>Pseudomonadota</taxon>
        <taxon>Alphaproteobacteria</taxon>
        <taxon>Sphingomonadales</taxon>
        <taxon>Sphingomonadaceae</taxon>
        <taxon>Blastomonas</taxon>
    </lineage>
</organism>
<dbReference type="EMBL" id="CP020083">
    <property type="protein sequence ID" value="ASR52462.1"/>
    <property type="molecule type" value="Genomic_DNA"/>
</dbReference>
<dbReference type="Pfam" id="PF16123">
    <property type="entry name" value="HAGH_C"/>
    <property type="match status" value="1"/>
</dbReference>
<dbReference type="GeneID" id="303486725"/>
<dbReference type="RefSeq" id="WP_117352734.1">
    <property type="nucleotide sequence ID" value="NZ_CP020083.1"/>
</dbReference>
<dbReference type="InterPro" id="IPR017782">
    <property type="entry name" value="Hydroxyacylglutathione_Hdrlase"/>
</dbReference>
<evidence type="ECO:0000313" key="10">
    <source>
        <dbReference type="Proteomes" id="UP000258016"/>
    </source>
</evidence>
<dbReference type="InterPro" id="IPR050110">
    <property type="entry name" value="Glyoxalase_II_hydrolase"/>
</dbReference>
<dbReference type="NCBIfam" id="TIGR03413">
    <property type="entry name" value="GSH_gloB"/>
    <property type="match status" value="1"/>
</dbReference>
<protein>
    <recommendedName>
        <fullName evidence="7">Hydroxyacylglutathione hydrolase</fullName>
        <ecNumber evidence="7">3.1.2.6</ecNumber>
    </recommendedName>
    <alternativeName>
        <fullName evidence="7">Glyoxalase II</fullName>
        <shortName evidence="7">Glx II</shortName>
    </alternativeName>
</protein>
<evidence type="ECO:0000256" key="1">
    <source>
        <dbReference type="ARBA" id="ARBA00001623"/>
    </source>
</evidence>
<feature type="binding site" evidence="7">
    <location>
        <position position="170"/>
    </location>
    <ligand>
        <name>Zn(2+)</name>
        <dbReference type="ChEBI" id="CHEBI:29105"/>
        <label>2</label>
    </ligand>
</feature>
<dbReference type="SMART" id="SM00849">
    <property type="entry name" value="Lactamase_B"/>
    <property type="match status" value="1"/>
</dbReference>
<feature type="binding site" evidence="7">
    <location>
        <position position="59"/>
    </location>
    <ligand>
        <name>Zn(2+)</name>
        <dbReference type="ChEBI" id="CHEBI:29105"/>
        <label>2</label>
    </ligand>
</feature>
<dbReference type="Proteomes" id="UP000258016">
    <property type="component" value="Chromosome"/>
</dbReference>
<sequence>MIEIIRIPALSDNYIWLAHDPESGETVVIDPAEAEPVLAAAADRGWAITQIWNTHWHPDHVGGNAAIKAATGCTITGPAAESDRIATLDVLVSGGDEVRMGKVQADVIDVPAHTSGHIAYHLPEEHCIFVGDTLFAMGCGRLFEGTPEQMFDNMTRLAALPGDTMVYCAHEYTQSNGRYALAAEPGNADIVARMAKVDAMRLRGEATVPTTIALERATNPFMRAASAAELAERRAAKDSFRG</sequence>
<evidence type="ECO:0000313" key="9">
    <source>
        <dbReference type="EMBL" id="ASR52462.1"/>
    </source>
</evidence>
<dbReference type="EC" id="3.1.2.6" evidence="7"/>
<comment type="cofactor">
    <cofactor evidence="7">
        <name>Zn(2+)</name>
        <dbReference type="ChEBI" id="CHEBI:29105"/>
    </cofactor>
    <text evidence="7">Binds 2 Zn(2+) ions per subunit.</text>
</comment>
<keyword evidence="10" id="KW-1185">Reference proteome</keyword>
<dbReference type="PANTHER" id="PTHR43705:SF1">
    <property type="entry name" value="HYDROXYACYLGLUTATHIONE HYDROLASE GLOB"/>
    <property type="match status" value="1"/>
</dbReference>
<evidence type="ECO:0000256" key="7">
    <source>
        <dbReference type="HAMAP-Rule" id="MF_01374"/>
    </source>
</evidence>
<feature type="binding site" evidence="7">
    <location>
        <position position="55"/>
    </location>
    <ligand>
        <name>Zn(2+)</name>
        <dbReference type="ChEBI" id="CHEBI:29105"/>
        <label>1</label>
    </ligand>
</feature>
<dbReference type="PANTHER" id="PTHR43705">
    <property type="entry name" value="HYDROXYACYLGLUTATHIONE HYDROLASE"/>
    <property type="match status" value="1"/>
</dbReference>
<feature type="binding site" evidence="7">
    <location>
        <position position="60"/>
    </location>
    <ligand>
        <name>Zn(2+)</name>
        <dbReference type="ChEBI" id="CHEBI:29105"/>
        <label>2</label>
    </ligand>
</feature>
<dbReference type="GO" id="GO:0016787">
    <property type="term" value="F:hydrolase activity"/>
    <property type="evidence" value="ECO:0007669"/>
    <property type="project" value="UniProtKB-KW"/>
</dbReference>
<proteinExistence type="inferred from homology"/>
<comment type="catalytic activity">
    <reaction evidence="1 7">
        <text>an S-(2-hydroxyacyl)glutathione + H2O = a 2-hydroxy carboxylate + glutathione + H(+)</text>
        <dbReference type="Rhea" id="RHEA:21864"/>
        <dbReference type="ChEBI" id="CHEBI:15377"/>
        <dbReference type="ChEBI" id="CHEBI:15378"/>
        <dbReference type="ChEBI" id="CHEBI:57925"/>
        <dbReference type="ChEBI" id="CHEBI:58896"/>
        <dbReference type="ChEBI" id="CHEBI:71261"/>
        <dbReference type="EC" id="3.1.2.6"/>
    </reaction>
</comment>
<evidence type="ECO:0000256" key="5">
    <source>
        <dbReference type="ARBA" id="ARBA00022801"/>
    </source>
</evidence>
<evidence type="ECO:0000256" key="3">
    <source>
        <dbReference type="ARBA" id="ARBA00006759"/>
    </source>
</evidence>
<dbReference type="PIRSF" id="PIRSF005457">
    <property type="entry name" value="Glx"/>
    <property type="match status" value="1"/>
</dbReference>
<comment type="function">
    <text evidence="7">Thiolesterase that catalyzes the hydrolysis of S-D-lactoyl-glutathione to form glutathione and D-lactic acid.</text>
</comment>
<evidence type="ECO:0000256" key="6">
    <source>
        <dbReference type="ARBA" id="ARBA00022833"/>
    </source>
</evidence>
<reference evidence="9 10" key="1">
    <citation type="submission" date="2017-03" db="EMBL/GenBank/DDBJ databases">
        <title>Complete genome sequence of Blastomonas fulva degrading microcsystin LR.</title>
        <authorList>
            <person name="Lee H.-g."/>
            <person name="Jin L."/>
            <person name="oh H.-M."/>
        </authorList>
    </citation>
    <scope>NUCLEOTIDE SEQUENCE [LARGE SCALE GENOMIC DNA]</scope>
    <source>
        <strain evidence="9 10">T2</strain>
    </source>
</reference>
<dbReference type="InterPro" id="IPR001279">
    <property type="entry name" value="Metallo-B-lactamas"/>
</dbReference>
<gene>
    <name evidence="7" type="primary">gloB</name>
    <name evidence="9" type="ORF">B5J99_14165</name>
</gene>
<name>A0ABN5B676_9SPHN</name>
<keyword evidence="5 7" id="KW-0378">Hydrolase</keyword>
<dbReference type="InterPro" id="IPR032282">
    <property type="entry name" value="HAGH_C"/>
</dbReference>
<feature type="binding site" evidence="7">
    <location>
        <position position="113"/>
    </location>
    <ligand>
        <name>Zn(2+)</name>
        <dbReference type="ChEBI" id="CHEBI:29105"/>
        <label>1</label>
    </ligand>
</feature>
<feature type="binding site" evidence="7">
    <location>
        <position position="57"/>
    </location>
    <ligand>
        <name>Zn(2+)</name>
        <dbReference type="ChEBI" id="CHEBI:29105"/>
        <label>1</label>
    </ligand>
</feature>
<evidence type="ECO:0000256" key="4">
    <source>
        <dbReference type="ARBA" id="ARBA00022723"/>
    </source>
</evidence>
<comment type="similarity">
    <text evidence="3 7">Belongs to the metallo-beta-lactamase superfamily. Glyoxalase II family.</text>
</comment>
<dbReference type="InterPro" id="IPR036866">
    <property type="entry name" value="RibonucZ/Hydroxyglut_hydro"/>
</dbReference>
<dbReference type="SUPFAM" id="SSF56281">
    <property type="entry name" value="Metallo-hydrolase/oxidoreductase"/>
    <property type="match status" value="1"/>
</dbReference>
<comment type="pathway">
    <text evidence="2 7">Secondary metabolite metabolism; methylglyoxal degradation; (R)-lactate from methylglyoxal: step 2/2.</text>
</comment>
<feature type="binding site" evidence="7">
    <location>
        <position position="132"/>
    </location>
    <ligand>
        <name>Zn(2+)</name>
        <dbReference type="ChEBI" id="CHEBI:29105"/>
        <label>2</label>
    </ligand>
</feature>
<feature type="domain" description="Metallo-beta-lactamase" evidence="8">
    <location>
        <begin position="12"/>
        <end position="170"/>
    </location>
</feature>
<evidence type="ECO:0000256" key="2">
    <source>
        <dbReference type="ARBA" id="ARBA00004963"/>
    </source>
</evidence>
<keyword evidence="4 7" id="KW-0479">Metal-binding</keyword>
<comment type="subunit">
    <text evidence="7">Monomer.</text>
</comment>
<dbReference type="Pfam" id="PF00753">
    <property type="entry name" value="Lactamase_B"/>
    <property type="match status" value="1"/>
</dbReference>